<reference evidence="1 2" key="1">
    <citation type="journal article" date="2020" name="Mol. Biol. Evol.">
        <title>Distinct Expression and Methylation Patterns for Genes with Different Fates following a Single Whole-Genome Duplication in Flowering Plants.</title>
        <authorList>
            <person name="Shi T."/>
            <person name="Rahmani R.S."/>
            <person name="Gugger P.F."/>
            <person name="Wang M."/>
            <person name="Li H."/>
            <person name="Zhang Y."/>
            <person name="Li Z."/>
            <person name="Wang Q."/>
            <person name="Van de Peer Y."/>
            <person name="Marchal K."/>
            <person name="Chen J."/>
        </authorList>
    </citation>
    <scope>NUCLEOTIDE SEQUENCE [LARGE SCALE GENOMIC DNA]</scope>
    <source>
        <tissue evidence="1">Leaf</tissue>
    </source>
</reference>
<comment type="caution">
    <text evidence="1">The sequence shown here is derived from an EMBL/GenBank/DDBJ whole genome shotgun (WGS) entry which is preliminary data.</text>
</comment>
<name>A0A822YSV3_NELNU</name>
<dbReference type="Proteomes" id="UP000607653">
    <property type="component" value="Unassembled WGS sequence"/>
</dbReference>
<gene>
    <name evidence="1" type="ORF">HUJ06_012727</name>
</gene>
<dbReference type="AlphaFoldDB" id="A0A822YSV3"/>
<protein>
    <submittedName>
        <fullName evidence="1">Uncharacterized protein</fullName>
    </submittedName>
</protein>
<proteinExistence type="predicted"/>
<organism evidence="1 2">
    <name type="scientific">Nelumbo nucifera</name>
    <name type="common">Sacred lotus</name>
    <dbReference type="NCBI Taxonomy" id="4432"/>
    <lineage>
        <taxon>Eukaryota</taxon>
        <taxon>Viridiplantae</taxon>
        <taxon>Streptophyta</taxon>
        <taxon>Embryophyta</taxon>
        <taxon>Tracheophyta</taxon>
        <taxon>Spermatophyta</taxon>
        <taxon>Magnoliopsida</taxon>
        <taxon>Proteales</taxon>
        <taxon>Nelumbonaceae</taxon>
        <taxon>Nelumbo</taxon>
    </lineage>
</organism>
<sequence>MVDQLMGFLIRCTISNEISVQNENRRISTAFRL</sequence>
<accession>A0A822YSV3</accession>
<evidence type="ECO:0000313" key="1">
    <source>
        <dbReference type="EMBL" id="DAD33876.1"/>
    </source>
</evidence>
<keyword evidence="2" id="KW-1185">Reference proteome</keyword>
<evidence type="ECO:0000313" key="2">
    <source>
        <dbReference type="Proteomes" id="UP000607653"/>
    </source>
</evidence>
<dbReference type="EMBL" id="DUZY01000003">
    <property type="protein sequence ID" value="DAD33876.1"/>
    <property type="molecule type" value="Genomic_DNA"/>
</dbReference>